<gene>
    <name evidence="1" type="primary">tssF</name>
    <name evidence="1" type="ORF">ABHF33_01150</name>
</gene>
<dbReference type="RefSeq" id="WP_348945247.1">
    <property type="nucleotide sequence ID" value="NZ_CP157355.1"/>
</dbReference>
<dbReference type="PANTHER" id="PTHR35370">
    <property type="entry name" value="CYTOPLASMIC PROTEIN-RELATED-RELATED"/>
    <property type="match status" value="1"/>
</dbReference>
<accession>A0AAU7F877</accession>
<protein>
    <submittedName>
        <fullName evidence="1">Type VI secretion system baseplate subunit TssF</fullName>
    </submittedName>
</protein>
<reference evidence="1" key="1">
    <citation type="submission" date="2024-05" db="EMBL/GenBank/DDBJ databases">
        <authorList>
            <person name="Yang L."/>
            <person name="Pan L."/>
        </authorList>
    </citation>
    <scope>NUCLEOTIDE SEQUENCE</scope>
    <source>
        <strain evidence="1">FCG-7</strain>
    </source>
</reference>
<dbReference type="PANTHER" id="PTHR35370:SF1">
    <property type="entry name" value="TYPE VI SECRETION SYSTEM COMPONENT TSSF1"/>
    <property type="match status" value="1"/>
</dbReference>
<evidence type="ECO:0000313" key="1">
    <source>
        <dbReference type="EMBL" id="XBM00920.1"/>
    </source>
</evidence>
<sequence length="622" mass="69461">MNERFLELYNQELRHLRDMGREFSRQYPDIAGHLGDNSQVVDPYVERLLEGFAFLSSRVQLKQEAAFPEFTNSLLSCAYPHWNKQTPSCAIAGFTPDKTSTGLHDGFTIPRGARLLTQPVPGIDISCEYVTAFDVRIWPIKLATAQYVVGESIYGGPRGTKSTLLITLQSYPGADFRRMSIDSLDFFSAGDDSISTKLCELVVGNQLGVSVLSDSHNRNGSSYFLGSDAIKSKGFAENEALLPVDSRTFSGYRLLQEYFSFPYKFRYFTLSHPQLVEAIQGGASTGQVTIAIHLGSNDPSLASMVSNESLRLFTSPIINLFKRRMDRILVDDMQTEYHMVVDRRKPLAYEIYDATVIEGFGRDFAEINTFTPLFAGAGRTGWQASTAFFSLRRQPRLVNENKPLSSFVANYQFSEVFLSVVDRNNTPLSPDVRQFGGEILVTNGPFPILSPRDGLRDLTLVESAPLESIHFVVPPSEPAAAVSEGETPWRLINQLSLNYLYLNDQDESSAVNTLKNLLELYARFGRNRHLAHAQSLSAMRTRVVTRRHPEPGPITYSKGLSVDICLDDIAFAGASGFVFGLVLREFLLQFVQLNAFVEFRLSTQNRGQIKVWPAQVGSRGLL</sequence>
<dbReference type="PIRSF" id="PIRSF028304">
    <property type="entry name" value="UCP028304"/>
    <property type="match status" value="1"/>
</dbReference>
<dbReference type="InterPro" id="IPR010272">
    <property type="entry name" value="T6SS_TssF"/>
</dbReference>
<dbReference type="Pfam" id="PF05947">
    <property type="entry name" value="T6SS_TssF"/>
    <property type="match status" value="1"/>
</dbReference>
<proteinExistence type="predicted"/>
<dbReference type="KEGG" id="cmav:ABHF33_01150"/>
<dbReference type="NCBIfam" id="TIGR03359">
    <property type="entry name" value="VI_chp_6"/>
    <property type="match status" value="1"/>
</dbReference>
<dbReference type="AlphaFoldDB" id="A0AAU7F877"/>
<name>A0AAU7F877_9NEIS</name>
<organism evidence="1">
    <name type="scientific">Chitinibacter mangrovi</name>
    <dbReference type="NCBI Taxonomy" id="3153927"/>
    <lineage>
        <taxon>Bacteria</taxon>
        <taxon>Pseudomonadati</taxon>
        <taxon>Pseudomonadota</taxon>
        <taxon>Betaproteobacteria</taxon>
        <taxon>Neisseriales</taxon>
        <taxon>Chitinibacteraceae</taxon>
        <taxon>Chitinibacter</taxon>
    </lineage>
</organism>
<dbReference type="EMBL" id="CP157355">
    <property type="protein sequence ID" value="XBM00920.1"/>
    <property type="molecule type" value="Genomic_DNA"/>
</dbReference>